<proteinExistence type="predicted"/>
<organism evidence="1 2">
    <name type="scientific">Acinetobacter gerneri</name>
    <dbReference type="NCBI Taxonomy" id="202952"/>
    <lineage>
        <taxon>Bacteria</taxon>
        <taxon>Pseudomonadati</taxon>
        <taxon>Pseudomonadota</taxon>
        <taxon>Gammaproteobacteria</taxon>
        <taxon>Moraxellales</taxon>
        <taxon>Moraxellaceae</taxon>
        <taxon>Acinetobacter</taxon>
    </lineage>
</organism>
<gene>
    <name evidence="1" type="ORF">RFH51_03655</name>
</gene>
<dbReference type="EMBL" id="JAVIDA010000003">
    <property type="protein sequence ID" value="MDQ9070557.1"/>
    <property type="molecule type" value="Genomic_DNA"/>
</dbReference>
<evidence type="ECO:0000313" key="1">
    <source>
        <dbReference type="EMBL" id="MDQ9070557.1"/>
    </source>
</evidence>
<name>A0AAW8JGJ7_9GAMM</name>
<dbReference type="RefSeq" id="WP_004866105.1">
    <property type="nucleotide sequence ID" value="NZ_BBLI01000050.1"/>
</dbReference>
<evidence type="ECO:0000313" key="2">
    <source>
        <dbReference type="Proteomes" id="UP001243195"/>
    </source>
</evidence>
<reference evidence="1" key="1">
    <citation type="submission" date="2023-08" db="EMBL/GenBank/DDBJ databases">
        <title>Emergence of clinically-relevant ST2 carbapenem-resistant Acinetobacter baumannii strains in hospital sewages in Zhejiang, East of China.</title>
        <authorList>
            <person name="Kaichao C."/>
            <person name="Zhang R."/>
        </authorList>
    </citation>
    <scope>NUCLEOTIDE SEQUENCE</scope>
    <source>
        <strain evidence="1">M-SY-60</strain>
    </source>
</reference>
<sequence>MKTDLPLKKVKNVYFRNGEHHMVLLSIFAHAAERQNWTSDEIQQVICEARKHDYLHLLNTLRYFCEIKNI</sequence>
<accession>A0AAW8JGJ7</accession>
<dbReference type="AlphaFoldDB" id="A0AAW8JGJ7"/>
<dbReference type="Proteomes" id="UP001243195">
    <property type="component" value="Unassembled WGS sequence"/>
</dbReference>
<protein>
    <submittedName>
        <fullName evidence="1">Uncharacterized protein</fullName>
    </submittedName>
</protein>
<comment type="caution">
    <text evidence="1">The sequence shown here is derived from an EMBL/GenBank/DDBJ whole genome shotgun (WGS) entry which is preliminary data.</text>
</comment>
<dbReference type="GeneID" id="84210326"/>